<comment type="caution">
    <text evidence="1">The sequence shown here is derived from an EMBL/GenBank/DDBJ whole genome shotgun (WGS) entry which is preliminary data.</text>
</comment>
<accession>A3IJB4</accession>
<dbReference type="EMBL" id="AAXW01000002">
    <property type="protein sequence ID" value="EAZ93896.1"/>
    <property type="molecule type" value="Genomic_DNA"/>
</dbReference>
<evidence type="ECO:0000313" key="1">
    <source>
        <dbReference type="EMBL" id="EAZ93896.1"/>
    </source>
</evidence>
<gene>
    <name evidence="1" type="ORF">CY0110_18912</name>
</gene>
<dbReference type="Proteomes" id="UP000003781">
    <property type="component" value="Unassembled WGS sequence"/>
</dbReference>
<keyword evidence="2" id="KW-1185">Reference proteome</keyword>
<sequence length="38" mass="4209">MGKTPSWDHGGISVKNLTNTAHTTIIEMISHRFKKTIG</sequence>
<protein>
    <submittedName>
        <fullName evidence="1">Uncharacterized protein</fullName>
    </submittedName>
</protein>
<dbReference type="AlphaFoldDB" id="A3IJB4"/>
<reference evidence="1 2" key="1">
    <citation type="submission" date="2007-03" db="EMBL/GenBank/DDBJ databases">
        <authorList>
            <person name="Stal L."/>
            <person name="Ferriera S."/>
            <person name="Johnson J."/>
            <person name="Kravitz S."/>
            <person name="Beeson K."/>
            <person name="Sutton G."/>
            <person name="Rogers Y.-H."/>
            <person name="Friedman R."/>
            <person name="Frazier M."/>
            <person name="Venter J.C."/>
        </authorList>
    </citation>
    <scope>NUCLEOTIDE SEQUENCE [LARGE SCALE GENOMIC DNA]</scope>
    <source>
        <strain evidence="1 2">CCY0110</strain>
    </source>
</reference>
<organism evidence="1 2">
    <name type="scientific">Crocosphaera chwakensis CCY0110</name>
    <dbReference type="NCBI Taxonomy" id="391612"/>
    <lineage>
        <taxon>Bacteria</taxon>
        <taxon>Bacillati</taxon>
        <taxon>Cyanobacteriota</taxon>
        <taxon>Cyanophyceae</taxon>
        <taxon>Oscillatoriophycideae</taxon>
        <taxon>Chroococcales</taxon>
        <taxon>Aphanothecaceae</taxon>
        <taxon>Crocosphaera</taxon>
        <taxon>Crocosphaera chwakensis</taxon>
    </lineage>
</organism>
<name>A3IJB4_9CHRO</name>
<proteinExistence type="predicted"/>
<evidence type="ECO:0000313" key="2">
    <source>
        <dbReference type="Proteomes" id="UP000003781"/>
    </source>
</evidence>